<dbReference type="OMA" id="FWYTVSS"/>
<dbReference type="InterPro" id="IPR004853">
    <property type="entry name" value="Sugar_P_trans_dom"/>
</dbReference>
<accession>M1US62</accession>
<evidence type="ECO:0000256" key="5">
    <source>
        <dbReference type="SAM" id="Phobius"/>
    </source>
</evidence>
<dbReference type="AlphaFoldDB" id="M1US62"/>
<protein>
    <submittedName>
        <fullName evidence="7">Similar to glucose-6-phosphate/phosphate-translocator</fullName>
    </submittedName>
</protein>
<dbReference type="eggNOG" id="KOG1441">
    <property type="taxonomic scope" value="Eukaryota"/>
</dbReference>
<evidence type="ECO:0000256" key="1">
    <source>
        <dbReference type="ARBA" id="ARBA00004141"/>
    </source>
</evidence>
<feature type="transmembrane region" description="Helical" evidence="5">
    <location>
        <begin position="148"/>
        <end position="167"/>
    </location>
</feature>
<keyword evidence="3 5" id="KW-1133">Transmembrane helix</keyword>
<evidence type="ECO:0000313" key="7">
    <source>
        <dbReference type="EMBL" id="BAM80496.1"/>
    </source>
</evidence>
<dbReference type="PANTHER" id="PTHR11132">
    <property type="entry name" value="SOLUTE CARRIER FAMILY 35"/>
    <property type="match status" value="1"/>
</dbReference>
<feature type="transmembrane region" description="Helical" evidence="5">
    <location>
        <begin position="296"/>
        <end position="317"/>
    </location>
</feature>
<dbReference type="Proteomes" id="UP000007014">
    <property type="component" value="Chromosome 11"/>
</dbReference>
<keyword evidence="8" id="KW-1185">Reference proteome</keyword>
<dbReference type="KEGG" id="cme:CYME_CMK114C"/>
<evidence type="ECO:0000256" key="4">
    <source>
        <dbReference type="ARBA" id="ARBA00023136"/>
    </source>
</evidence>
<evidence type="ECO:0000313" key="8">
    <source>
        <dbReference type="Proteomes" id="UP000007014"/>
    </source>
</evidence>
<reference evidence="7 8" key="2">
    <citation type="journal article" date="2007" name="BMC Biol.">
        <title>A 100%-complete sequence reveals unusually simple genomic features in the hot-spring red alga Cyanidioschyzon merolae.</title>
        <authorList>
            <person name="Nozaki H."/>
            <person name="Takano H."/>
            <person name="Misumi O."/>
            <person name="Terasawa K."/>
            <person name="Matsuzaki M."/>
            <person name="Maruyama S."/>
            <person name="Nishida K."/>
            <person name="Yagisawa F."/>
            <person name="Yoshida Y."/>
            <person name="Fujiwara T."/>
            <person name="Takio S."/>
            <person name="Tamura K."/>
            <person name="Chung S.J."/>
            <person name="Nakamura S."/>
            <person name="Kuroiwa H."/>
            <person name="Tanaka K."/>
            <person name="Sato N."/>
            <person name="Kuroiwa T."/>
        </authorList>
    </citation>
    <scope>NUCLEOTIDE SEQUENCE [LARGE SCALE GENOMIC DNA]</scope>
    <source>
        <strain evidence="7 8">10D</strain>
    </source>
</reference>
<dbReference type="GeneID" id="16994455"/>
<evidence type="ECO:0000259" key="6">
    <source>
        <dbReference type="Pfam" id="PF03151"/>
    </source>
</evidence>
<gene>
    <name evidence="7" type="ORF">CYME_CMK114C</name>
</gene>
<sequence length="425" mass="46285">MTTDYNRAYTKTLAFVGGFTPFRICASLRGLAGRSSRGPVCSKTSALPVTSVLARSATSWAPRRWGFPRRPEYQWRGVQARTGKLAVAAVRMAAAAEDAASGGVPKPVSELGIARRLKIGSYFLLWYLFNIVYNISNKTVLNAMGGGGWIVAWLQLALGIPYILLVWTLGIRKAPTISLNDVQKLLPVAAAHTLGHLCTVLSFGAVAISFTHVVKALEPFVNVVGSAIFLRSVFPLPVYASLIPVVAGVIMASVSEATFNWMGFLTAMGSNFAFTARNIFSKINMTTPKGQNMTPMNLYAVLTILSTFLLLPFALIAEWRVFPAAWRAAVAAMTLPKLLVWVGVSGLFFYLYNEIAFMALDSVHPITHAVGNTVKRVVIIIASVIVFKNPIDWRGWLGSAIAIGGVLLYSLVKNYYETRGSKQQR</sequence>
<dbReference type="EMBL" id="AP006493">
    <property type="protein sequence ID" value="BAM80496.1"/>
    <property type="molecule type" value="Genomic_DNA"/>
</dbReference>
<dbReference type="GO" id="GO:0016020">
    <property type="term" value="C:membrane"/>
    <property type="evidence" value="ECO:0007669"/>
    <property type="project" value="UniProtKB-SubCell"/>
</dbReference>
<evidence type="ECO:0000256" key="3">
    <source>
        <dbReference type="ARBA" id="ARBA00022989"/>
    </source>
</evidence>
<dbReference type="RefSeq" id="XP_005536532.1">
    <property type="nucleotide sequence ID" value="XM_005536475.1"/>
</dbReference>
<dbReference type="Pfam" id="PF03151">
    <property type="entry name" value="TPT"/>
    <property type="match status" value="1"/>
</dbReference>
<reference evidence="7 8" key="1">
    <citation type="journal article" date="2004" name="Nature">
        <title>Genome sequence of the ultrasmall unicellular red alga Cyanidioschyzon merolae 10D.</title>
        <authorList>
            <person name="Matsuzaki M."/>
            <person name="Misumi O."/>
            <person name="Shin-i T."/>
            <person name="Maruyama S."/>
            <person name="Takahara M."/>
            <person name="Miyagishima S."/>
            <person name="Mori T."/>
            <person name="Nishida K."/>
            <person name="Yagisawa F."/>
            <person name="Nishida K."/>
            <person name="Yoshida Y."/>
            <person name="Nishimura Y."/>
            <person name="Nakao S."/>
            <person name="Kobayashi T."/>
            <person name="Momoyama Y."/>
            <person name="Higashiyama T."/>
            <person name="Minoda A."/>
            <person name="Sano M."/>
            <person name="Nomoto H."/>
            <person name="Oishi K."/>
            <person name="Hayashi H."/>
            <person name="Ohta F."/>
            <person name="Nishizaka S."/>
            <person name="Haga S."/>
            <person name="Miura S."/>
            <person name="Morishita T."/>
            <person name="Kabeya Y."/>
            <person name="Terasawa K."/>
            <person name="Suzuki Y."/>
            <person name="Ishii Y."/>
            <person name="Asakawa S."/>
            <person name="Takano H."/>
            <person name="Ohta N."/>
            <person name="Kuroiwa H."/>
            <person name="Tanaka K."/>
            <person name="Shimizu N."/>
            <person name="Sugano S."/>
            <person name="Sato N."/>
            <person name="Nozaki H."/>
            <person name="Ogasawara N."/>
            <person name="Kohara Y."/>
            <person name="Kuroiwa T."/>
        </authorList>
    </citation>
    <scope>NUCLEOTIDE SEQUENCE [LARGE SCALE GENOMIC DNA]</scope>
    <source>
        <strain evidence="7 8">10D</strain>
    </source>
</reference>
<feature type="domain" description="Sugar phosphate transporter" evidence="6">
    <location>
        <begin position="117"/>
        <end position="410"/>
    </location>
</feature>
<feature type="transmembrane region" description="Helical" evidence="5">
    <location>
        <begin position="188"/>
        <end position="208"/>
    </location>
</feature>
<dbReference type="Gramene" id="CMK114CT">
    <property type="protein sequence ID" value="CMK114CT"/>
    <property type="gene ID" value="CMK114C"/>
</dbReference>
<comment type="subcellular location">
    <subcellularLocation>
        <location evidence="1">Membrane</location>
        <topology evidence="1">Multi-pass membrane protein</topology>
    </subcellularLocation>
</comment>
<dbReference type="HOGENOM" id="CLU_019048_0_0_1"/>
<keyword evidence="2 5" id="KW-0812">Transmembrane</keyword>
<dbReference type="InterPro" id="IPR050186">
    <property type="entry name" value="TPT_transporter"/>
</dbReference>
<dbReference type="STRING" id="280699.M1US62"/>
<keyword evidence="4 5" id="KW-0472">Membrane</keyword>
<feature type="transmembrane region" description="Helical" evidence="5">
    <location>
        <begin position="259"/>
        <end position="276"/>
    </location>
</feature>
<feature type="transmembrane region" description="Helical" evidence="5">
    <location>
        <begin position="119"/>
        <end position="136"/>
    </location>
</feature>
<dbReference type="SUPFAM" id="SSF103481">
    <property type="entry name" value="Multidrug resistance efflux transporter EmrE"/>
    <property type="match status" value="1"/>
</dbReference>
<dbReference type="OrthoDB" id="6418713at2759"/>
<feature type="transmembrane region" description="Helical" evidence="5">
    <location>
        <begin position="228"/>
        <end position="252"/>
    </location>
</feature>
<proteinExistence type="predicted"/>
<dbReference type="InterPro" id="IPR037185">
    <property type="entry name" value="EmrE-like"/>
</dbReference>
<feature type="transmembrane region" description="Helical" evidence="5">
    <location>
        <begin position="329"/>
        <end position="352"/>
    </location>
</feature>
<feature type="transmembrane region" description="Helical" evidence="5">
    <location>
        <begin position="396"/>
        <end position="416"/>
    </location>
</feature>
<organism evidence="7 8">
    <name type="scientific">Cyanidioschyzon merolae (strain NIES-3377 / 10D)</name>
    <name type="common">Unicellular red alga</name>
    <dbReference type="NCBI Taxonomy" id="280699"/>
    <lineage>
        <taxon>Eukaryota</taxon>
        <taxon>Rhodophyta</taxon>
        <taxon>Bangiophyceae</taxon>
        <taxon>Cyanidiales</taxon>
        <taxon>Cyanidiaceae</taxon>
        <taxon>Cyanidioschyzon</taxon>
    </lineage>
</organism>
<name>M1US62_CYAM1</name>
<evidence type="ECO:0000256" key="2">
    <source>
        <dbReference type="ARBA" id="ARBA00022692"/>
    </source>
</evidence>